<gene>
    <name evidence="6" type="ORF">PoB_005154400</name>
</gene>
<keyword evidence="4 5" id="KW-0472">Membrane</keyword>
<accession>A0AAV4BXV4</accession>
<reference evidence="6 7" key="1">
    <citation type="journal article" date="2021" name="Elife">
        <title>Chloroplast acquisition without the gene transfer in kleptoplastic sea slugs, Plakobranchus ocellatus.</title>
        <authorList>
            <person name="Maeda T."/>
            <person name="Takahashi S."/>
            <person name="Yoshida T."/>
            <person name="Shimamura S."/>
            <person name="Takaki Y."/>
            <person name="Nagai Y."/>
            <person name="Toyoda A."/>
            <person name="Suzuki Y."/>
            <person name="Arimoto A."/>
            <person name="Ishii H."/>
            <person name="Satoh N."/>
            <person name="Nishiyama T."/>
            <person name="Hasebe M."/>
            <person name="Maruyama T."/>
            <person name="Minagawa J."/>
            <person name="Obokata J."/>
            <person name="Shigenobu S."/>
        </authorList>
    </citation>
    <scope>NUCLEOTIDE SEQUENCE [LARGE SCALE GENOMIC DNA]</scope>
</reference>
<feature type="transmembrane region" description="Helical" evidence="5">
    <location>
        <begin position="52"/>
        <end position="72"/>
    </location>
</feature>
<evidence type="ECO:0000256" key="5">
    <source>
        <dbReference type="SAM" id="Phobius"/>
    </source>
</evidence>
<organism evidence="6 7">
    <name type="scientific">Plakobranchus ocellatus</name>
    <dbReference type="NCBI Taxonomy" id="259542"/>
    <lineage>
        <taxon>Eukaryota</taxon>
        <taxon>Metazoa</taxon>
        <taxon>Spiralia</taxon>
        <taxon>Lophotrochozoa</taxon>
        <taxon>Mollusca</taxon>
        <taxon>Gastropoda</taxon>
        <taxon>Heterobranchia</taxon>
        <taxon>Euthyneura</taxon>
        <taxon>Panpulmonata</taxon>
        <taxon>Sacoglossa</taxon>
        <taxon>Placobranchoidea</taxon>
        <taxon>Plakobranchidae</taxon>
        <taxon>Plakobranchus</taxon>
    </lineage>
</organism>
<dbReference type="PANTHER" id="PTHR11785">
    <property type="entry name" value="AMINO ACID TRANSPORTER"/>
    <property type="match status" value="1"/>
</dbReference>
<keyword evidence="3 5" id="KW-1133">Transmembrane helix</keyword>
<keyword evidence="2 5" id="KW-0812">Transmembrane</keyword>
<evidence type="ECO:0000313" key="6">
    <source>
        <dbReference type="EMBL" id="GFO25039.1"/>
    </source>
</evidence>
<evidence type="ECO:0000256" key="3">
    <source>
        <dbReference type="ARBA" id="ARBA00022989"/>
    </source>
</evidence>
<dbReference type="GO" id="GO:0015179">
    <property type="term" value="F:L-amino acid transmembrane transporter activity"/>
    <property type="evidence" value="ECO:0007669"/>
    <property type="project" value="TreeGrafter"/>
</dbReference>
<dbReference type="Gene3D" id="1.20.1740.10">
    <property type="entry name" value="Amino acid/polyamine transporter I"/>
    <property type="match status" value="1"/>
</dbReference>
<name>A0AAV4BXV4_9GAST</name>
<feature type="transmembrane region" description="Helical" evidence="5">
    <location>
        <begin position="93"/>
        <end position="113"/>
    </location>
</feature>
<evidence type="ECO:0000256" key="2">
    <source>
        <dbReference type="ARBA" id="ARBA00022692"/>
    </source>
</evidence>
<sequence length="156" mass="16181">MAEPGAQQEIVLKKQLGLLNGIGIIVGIIIGSGIFISPKGVLLEAGSVGSCLLVWALTGGICLVGAMCYAELGTAILTSGADYGYIMQAMGDLPAFLFLWVCLTVLVPTGNAITGLTFANYILQPLFPDCGPPTMAVSLVAALCISKYIVQKENQS</sequence>
<dbReference type="Pfam" id="PF13520">
    <property type="entry name" value="AA_permease_2"/>
    <property type="match status" value="1"/>
</dbReference>
<feature type="transmembrane region" description="Helical" evidence="5">
    <location>
        <begin position="133"/>
        <end position="150"/>
    </location>
</feature>
<dbReference type="GO" id="GO:0016020">
    <property type="term" value="C:membrane"/>
    <property type="evidence" value="ECO:0007669"/>
    <property type="project" value="UniProtKB-SubCell"/>
</dbReference>
<evidence type="ECO:0000256" key="4">
    <source>
        <dbReference type="ARBA" id="ARBA00023136"/>
    </source>
</evidence>
<dbReference type="AlphaFoldDB" id="A0AAV4BXV4"/>
<feature type="transmembrane region" description="Helical" evidence="5">
    <location>
        <begin position="16"/>
        <end position="37"/>
    </location>
</feature>
<dbReference type="EMBL" id="BLXT01005682">
    <property type="protein sequence ID" value="GFO25039.1"/>
    <property type="molecule type" value="Genomic_DNA"/>
</dbReference>
<dbReference type="InterPro" id="IPR002293">
    <property type="entry name" value="AA/rel_permease1"/>
</dbReference>
<protein>
    <submittedName>
        <fullName evidence="6">Large neutral amino acids transporter small subunit 2</fullName>
    </submittedName>
</protein>
<evidence type="ECO:0000313" key="7">
    <source>
        <dbReference type="Proteomes" id="UP000735302"/>
    </source>
</evidence>
<dbReference type="InterPro" id="IPR050598">
    <property type="entry name" value="AminoAcid_Transporter"/>
</dbReference>
<dbReference type="Proteomes" id="UP000735302">
    <property type="component" value="Unassembled WGS sequence"/>
</dbReference>
<dbReference type="PANTHER" id="PTHR11785:SF528">
    <property type="entry name" value="AMINO ACID TRANSPORTER PROTEIN JHI-21"/>
    <property type="match status" value="1"/>
</dbReference>
<keyword evidence="7" id="KW-1185">Reference proteome</keyword>
<evidence type="ECO:0000256" key="1">
    <source>
        <dbReference type="ARBA" id="ARBA00004141"/>
    </source>
</evidence>
<comment type="subcellular location">
    <subcellularLocation>
        <location evidence="1">Membrane</location>
        <topology evidence="1">Multi-pass membrane protein</topology>
    </subcellularLocation>
</comment>
<comment type="caution">
    <text evidence="6">The sequence shown here is derived from an EMBL/GenBank/DDBJ whole genome shotgun (WGS) entry which is preliminary data.</text>
</comment>
<proteinExistence type="predicted"/>